<dbReference type="PANTHER" id="PTHR43163:SF6">
    <property type="entry name" value="DIPEPTIDE TRANSPORT SYSTEM PERMEASE PROTEIN DPPB-RELATED"/>
    <property type="match status" value="1"/>
</dbReference>
<gene>
    <name evidence="10" type="ORF">Pdsh_07645</name>
    <name evidence="9" type="ORF">Pyrde_0218</name>
</gene>
<dbReference type="Proteomes" id="UP000196694">
    <property type="component" value="Unassembled WGS sequence"/>
</dbReference>
<evidence type="ECO:0000256" key="6">
    <source>
        <dbReference type="ARBA" id="ARBA00023136"/>
    </source>
</evidence>
<feature type="domain" description="ABC transmembrane type-1" evidence="8">
    <location>
        <begin position="99"/>
        <end position="327"/>
    </location>
</feature>
<dbReference type="Gene3D" id="1.10.3720.10">
    <property type="entry name" value="MetI-like"/>
    <property type="match status" value="1"/>
</dbReference>
<dbReference type="PANTHER" id="PTHR43163">
    <property type="entry name" value="DIPEPTIDE TRANSPORT SYSTEM PERMEASE PROTEIN DPPB-RELATED"/>
    <property type="match status" value="1"/>
</dbReference>
<dbReference type="Pfam" id="PF19300">
    <property type="entry name" value="BPD_transp_1_N"/>
    <property type="match status" value="1"/>
</dbReference>
<keyword evidence="3" id="KW-1003">Cell membrane</keyword>
<organism evidence="9 11">
    <name type="scientific">Pyrodictium delaneyi</name>
    <dbReference type="NCBI Taxonomy" id="1273541"/>
    <lineage>
        <taxon>Archaea</taxon>
        <taxon>Thermoproteota</taxon>
        <taxon>Thermoprotei</taxon>
        <taxon>Desulfurococcales</taxon>
        <taxon>Pyrodictiaceae</taxon>
        <taxon>Pyrodictium</taxon>
    </lineage>
</organism>
<dbReference type="GeneID" id="26098545"/>
<keyword evidence="5 7" id="KW-1133">Transmembrane helix</keyword>
<dbReference type="AlphaFoldDB" id="A0A0P0N1D5"/>
<evidence type="ECO:0000313" key="10">
    <source>
        <dbReference type="EMBL" id="OWJ54345.1"/>
    </source>
</evidence>
<feature type="transmembrane region" description="Helical" evidence="7">
    <location>
        <begin position="201"/>
        <end position="220"/>
    </location>
</feature>
<evidence type="ECO:0000313" key="9">
    <source>
        <dbReference type="EMBL" id="ALL00268.1"/>
    </source>
</evidence>
<feature type="transmembrane region" description="Helical" evidence="7">
    <location>
        <begin position="138"/>
        <end position="165"/>
    </location>
</feature>
<comment type="similarity">
    <text evidence="7">Belongs to the binding-protein-dependent transport system permease family.</text>
</comment>
<dbReference type="GO" id="GO:0005886">
    <property type="term" value="C:plasma membrane"/>
    <property type="evidence" value="ECO:0007669"/>
    <property type="project" value="UniProtKB-SubCell"/>
</dbReference>
<protein>
    <submittedName>
        <fullName evidence="9 10">Peptide ABC transporter permease</fullName>
    </submittedName>
</protein>
<dbReference type="InterPro" id="IPR000515">
    <property type="entry name" value="MetI-like"/>
</dbReference>
<reference evidence="10 12" key="2">
    <citation type="submission" date="2017-05" db="EMBL/GenBank/DDBJ databases">
        <title>The draft genome of the hyperthermophilic archaeon 'Pyrodictium delaneyi strain Hulk', an iron and nitrate reducer, reveals the capacity for sulfate reduction.</title>
        <authorList>
            <person name="Demey L.M."/>
            <person name="Miller C."/>
            <person name="Manzella M."/>
            <person name="Reguera G."/>
            <person name="Kashefi K."/>
        </authorList>
    </citation>
    <scope>NUCLEOTIDE SEQUENCE [LARGE SCALE GENOMIC DNA]</scope>
    <source>
        <strain evidence="10 12">Hulk</strain>
    </source>
</reference>
<accession>A0A0P0N1D5</accession>
<evidence type="ECO:0000256" key="5">
    <source>
        <dbReference type="ARBA" id="ARBA00022989"/>
    </source>
</evidence>
<sequence length="336" mass="36957">MGLLRYIAVRAALIIPTVLILYTVTFFILRVLPGDPIAAALGTKNIPEEQLVEMRRQLGLDKPLYIQYIDYLAGVLHGDLGTSLVIRGRSIAADIAERLPATVELAVAGMLVSLAIGLSTGLLAGLKRDTKLDIVLRIYGAVSYTLFIPWLGLLLQLVFAIWLGWLPVSGRIDPGIELHEITGLYVVDSILTGNFEALRSALAHLVLPALTLGIVLSGPYTRLLRNHLAVALESNFVFAYRARGVRERRITWHAFRNAIIPVVTYAGLQFALLLGGAVLTETTFDWPGIGTYLVEKIQYRDYPAIQGVVIVFAFIVGLVSLIVDLLYALLDPRVRY</sequence>
<proteinExistence type="inferred from homology"/>
<name>A0A0P0N1D5_9CREN</name>
<keyword evidence="2 7" id="KW-0813">Transport</keyword>
<evidence type="ECO:0000256" key="3">
    <source>
        <dbReference type="ARBA" id="ARBA00022475"/>
    </source>
</evidence>
<dbReference type="Pfam" id="PF00528">
    <property type="entry name" value="BPD_transp_1"/>
    <property type="match status" value="1"/>
</dbReference>
<comment type="subcellular location">
    <subcellularLocation>
        <location evidence="1 7">Cell membrane</location>
        <topology evidence="1 7">Multi-pass membrane protein</topology>
    </subcellularLocation>
</comment>
<dbReference type="PATRIC" id="fig|1273541.4.peg.227"/>
<dbReference type="InterPro" id="IPR035906">
    <property type="entry name" value="MetI-like_sf"/>
</dbReference>
<dbReference type="CDD" id="cd06261">
    <property type="entry name" value="TM_PBP2"/>
    <property type="match status" value="1"/>
</dbReference>
<evidence type="ECO:0000256" key="2">
    <source>
        <dbReference type="ARBA" id="ARBA00022448"/>
    </source>
</evidence>
<dbReference type="GO" id="GO:0055085">
    <property type="term" value="P:transmembrane transport"/>
    <property type="evidence" value="ECO:0007669"/>
    <property type="project" value="InterPro"/>
</dbReference>
<dbReference type="PROSITE" id="PS50928">
    <property type="entry name" value="ABC_TM1"/>
    <property type="match status" value="1"/>
</dbReference>
<keyword evidence="12" id="KW-1185">Reference proteome</keyword>
<evidence type="ECO:0000256" key="4">
    <source>
        <dbReference type="ARBA" id="ARBA00022692"/>
    </source>
</evidence>
<dbReference type="STRING" id="1273541.Pyrde_0218"/>
<dbReference type="OrthoDB" id="44105at2157"/>
<feature type="transmembrane region" description="Helical" evidence="7">
    <location>
        <begin position="105"/>
        <end position="126"/>
    </location>
</feature>
<evidence type="ECO:0000256" key="1">
    <source>
        <dbReference type="ARBA" id="ARBA00004651"/>
    </source>
</evidence>
<dbReference type="EMBL" id="NCQP01000006">
    <property type="protein sequence ID" value="OWJ54345.1"/>
    <property type="molecule type" value="Genomic_DNA"/>
</dbReference>
<feature type="transmembrane region" description="Helical" evidence="7">
    <location>
        <begin position="7"/>
        <end position="29"/>
    </location>
</feature>
<dbReference type="Proteomes" id="UP000058613">
    <property type="component" value="Chromosome"/>
</dbReference>
<dbReference type="SUPFAM" id="SSF161098">
    <property type="entry name" value="MetI-like"/>
    <property type="match status" value="1"/>
</dbReference>
<dbReference type="KEGG" id="pdl:Pyrde_0218"/>
<reference evidence="9 11" key="1">
    <citation type="submission" date="2015-10" db="EMBL/GenBank/DDBJ databases">
        <title>Complete genome sequence of hyperthermophilic archaeon Pyrodictium delaneyi Su06.</title>
        <authorList>
            <person name="Jung J.-H."/>
            <person name="Lin J."/>
            <person name="Holden J.F."/>
            <person name="Park C.-S."/>
        </authorList>
    </citation>
    <scope>NUCLEOTIDE SEQUENCE [LARGE SCALE GENOMIC DNA]</scope>
    <source>
        <strain evidence="9 11">Su06</strain>
    </source>
</reference>
<evidence type="ECO:0000313" key="11">
    <source>
        <dbReference type="Proteomes" id="UP000058613"/>
    </source>
</evidence>
<dbReference type="RefSeq" id="WP_055407484.1">
    <property type="nucleotide sequence ID" value="NZ_CP013011.1"/>
</dbReference>
<feature type="transmembrane region" description="Helical" evidence="7">
    <location>
        <begin position="304"/>
        <end position="330"/>
    </location>
</feature>
<keyword evidence="6 7" id="KW-0472">Membrane</keyword>
<evidence type="ECO:0000313" key="12">
    <source>
        <dbReference type="Proteomes" id="UP000196694"/>
    </source>
</evidence>
<dbReference type="InterPro" id="IPR045621">
    <property type="entry name" value="BPD_transp_1_N"/>
</dbReference>
<evidence type="ECO:0000256" key="7">
    <source>
        <dbReference type="RuleBase" id="RU363032"/>
    </source>
</evidence>
<feature type="transmembrane region" description="Helical" evidence="7">
    <location>
        <begin position="258"/>
        <end position="279"/>
    </location>
</feature>
<dbReference type="EMBL" id="CP013011">
    <property type="protein sequence ID" value="ALL00268.1"/>
    <property type="molecule type" value="Genomic_DNA"/>
</dbReference>
<keyword evidence="4 7" id="KW-0812">Transmembrane</keyword>
<evidence type="ECO:0000259" key="8">
    <source>
        <dbReference type="PROSITE" id="PS50928"/>
    </source>
</evidence>